<gene>
    <name evidence="2" type="ORF">BFJ65_g17673</name>
</gene>
<feature type="region of interest" description="Disordered" evidence="1">
    <location>
        <begin position="159"/>
        <end position="181"/>
    </location>
</feature>
<dbReference type="AlphaFoldDB" id="A0A3L6MTC7"/>
<feature type="compositionally biased region" description="Low complexity" evidence="1">
    <location>
        <begin position="1"/>
        <end position="14"/>
    </location>
</feature>
<dbReference type="EMBL" id="MRCU01000016">
    <property type="protein sequence ID" value="RKK07467.1"/>
    <property type="molecule type" value="Genomic_DNA"/>
</dbReference>
<proteinExistence type="predicted"/>
<evidence type="ECO:0000313" key="2">
    <source>
        <dbReference type="EMBL" id="RKK07467.1"/>
    </source>
</evidence>
<feature type="region of interest" description="Disordered" evidence="1">
    <location>
        <begin position="1"/>
        <end position="30"/>
    </location>
</feature>
<sequence length="297" mass="33139">MMSSSESSGTSTDSDYAEASRTLGKCSSQPLSSTISQAMSDAFVALDDITVDLKPIALRDSAQGIPRAFDIWKFSLDSLSVHKSVSSYSKLSDATSKQCTYSPSFVPESKERQGTVTTENDDHVSVFKHERLQQKSNGWLSQLPDLPGAELRCVNTLHHDTQRPESTRTAARTSRDMGQQRESAIGKPGIQELLHHMDLFNNCNCGNHAARTLIEESQVVKRDSRPTEEIEPPAQTNLREILDDYHEALLHIQTCSRPSDICTLRYRPSIRRQYPRGLDEEARESTGLITLCNISPR</sequence>
<evidence type="ECO:0000256" key="1">
    <source>
        <dbReference type="SAM" id="MobiDB-lite"/>
    </source>
</evidence>
<evidence type="ECO:0000313" key="3">
    <source>
        <dbReference type="Proteomes" id="UP000270866"/>
    </source>
</evidence>
<reference evidence="2 3" key="1">
    <citation type="journal article" date="2018" name="Sci. Rep.">
        <title>Characterisation of pathogen-specific regions and novel effector candidates in Fusarium oxysporum f. sp. cepae.</title>
        <authorList>
            <person name="Armitage A.D."/>
            <person name="Taylor A."/>
            <person name="Sobczyk M.K."/>
            <person name="Baxter L."/>
            <person name="Greenfield B.P."/>
            <person name="Bates H.J."/>
            <person name="Wilson F."/>
            <person name="Jackson A.C."/>
            <person name="Ott S."/>
            <person name="Harrison R.J."/>
            <person name="Clarkson J.P."/>
        </authorList>
    </citation>
    <scope>NUCLEOTIDE SEQUENCE [LARGE SCALE GENOMIC DNA]</scope>
    <source>
        <strain evidence="2 3">FoC_Fus2</strain>
    </source>
</reference>
<organism evidence="2 3">
    <name type="scientific">Fusarium oxysporum f. sp. cepae</name>
    <dbReference type="NCBI Taxonomy" id="396571"/>
    <lineage>
        <taxon>Eukaryota</taxon>
        <taxon>Fungi</taxon>
        <taxon>Dikarya</taxon>
        <taxon>Ascomycota</taxon>
        <taxon>Pezizomycotina</taxon>
        <taxon>Sordariomycetes</taxon>
        <taxon>Hypocreomycetidae</taxon>
        <taxon>Hypocreales</taxon>
        <taxon>Nectriaceae</taxon>
        <taxon>Fusarium</taxon>
        <taxon>Fusarium oxysporum species complex</taxon>
    </lineage>
</organism>
<name>A0A3L6MTC7_FUSOX</name>
<comment type="caution">
    <text evidence="2">The sequence shown here is derived from an EMBL/GenBank/DDBJ whole genome shotgun (WGS) entry which is preliminary data.</text>
</comment>
<dbReference type="Proteomes" id="UP000270866">
    <property type="component" value="Unassembled WGS sequence"/>
</dbReference>
<protein>
    <submittedName>
        <fullName evidence="2">Uncharacterized protein</fullName>
    </submittedName>
</protein>
<accession>A0A3L6MTC7</accession>